<dbReference type="Proteomes" id="UP000199109">
    <property type="component" value="Unassembled WGS sequence"/>
</dbReference>
<evidence type="ECO:0000256" key="1">
    <source>
        <dbReference type="SAM" id="SignalP"/>
    </source>
</evidence>
<reference evidence="3 4" key="1">
    <citation type="submission" date="2016-10" db="EMBL/GenBank/DDBJ databases">
        <authorList>
            <person name="de Groot N.N."/>
        </authorList>
    </citation>
    <scope>NUCLEOTIDE SEQUENCE [LARGE SCALE GENOMIC DNA]</scope>
    <source>
        <strain evidence="3 4">DSM 23421</strain>
    </source>
</reference>
<feature type="chain" id="PRO_5011477845" description="DUF4369 domain-containing protein" evidence="1">
    <location>
        <begin position="24"/>
        <end position="238"/>
    </location>
</feature>
<protein>
    <recommendedName>
        <fullName evidence="2">DUF4369 domain-containing protein</fullName>
    </recommendedName>
</protein>
<dbReference type="OrthoDB" id="1143206at2"/>
<evidence type="ECO:0000313" key="4">
    <source>
        <dbReference type="Proteomes" id="UP000199109"/>
    </source>
</evidence>
<gene>
    <name evidence="3" type="ORF">SAMN05421636_103172</name>
</gene>
<dbReference type="STRING" id="641691.SAMN05421636_103172"/>
<dbReference type="Pfam" id="PF14289">
    <property type="entry name" value="DUF4369"/>
    <property type="match status" value="1"/>
</dbReference>
<feature type="signal peptide" evidence="1">
    <location>
        <begin position="1"/>
        <end position="23"/>
    </location>
</feature>
<dbReference type="EMBL" id="FNAO01000003">
    <property type="protein sequence ID" value="SDE08085.1"/>
    <property type="molecule type" value="Genomic_DNA"/>
</dbReference>
<dbReference type="AlphaFoldDB" id="A0A1G7A1Z7"/>
<dbReference type="RefSeq" id="WP_091866806.1">
    <property type="nucleotide sequence ID" value="NZ_FNAO01000003.1"/>
</dbReference>
<accession>A0A1G7A1Z7</accession>
<evidence type="ECO:0000259" key="2">
    <source>
        <dbReference type="Pfam" id="PF14289"/>
    </source>
</evidence>
<feature type="domain" description="DUF4369" evidence="2">
    <location>
        <begin position="27"/>
        <end position="126"/>
    </location>
</feature>
<proteinExistence type="predicted"/>
<organism evidence="3 4">
    <name type="scientific">Pricia antarctica</name>
    <dbReference type="NCBI Taxonomy" id="641691"/>
    <lineage>
        <taxon>Bacteria</taxon>
        <taxon>Pseudomonadati</taxon>
        <taxon>Bacteroidota</taxon>
        <taxon>Flavobacteriia</taxon>
        <taxon>Flavobacteriales</taxon>
        <taxon>Flavobacteriaceae</taxon>
        <taxon>Pricia</taxon>
    </lineage>
</organism>
<evidence type="ECO:0000313" key="3">
    <source>
        <dbReference type="EMBL" id="SDE08085.1"/>
    </source>
</evidence>
<name>A0A1G7A1Z7_9FLAO</name>
<keyword evidence="1" id="KW-0732">Signal</keyword>
<sequence>MKKTILFSLLLVLLFVACGGNLSDNTMTVTGKVKGLKKGTLFLQYIPDSTLVTLDSLQVEGDGSFSFKTELESPEIFYLYLKKKDANEINDRITFFGEPGTITINTAWNTFDTDAKIEGSKTQKKLEEYQKTMSRFNFKNLELMQTAANRQTALDSLQMDSIQRLSNKNVQRGYAFALNFALNNKDSYIAPYIALTEVSDANVIYLDSIYNSLTPEVADSKYGSKLGEYLTEIKEANR</sequence>
<dbReference type="InterPro" id="IPR025380">
    <property type="entry name" value="DUF4369"/>
</dbReference>
<dbReference type="PROSITE" id="PS51257">
    <property type="entry name" value="PROKAR_LIPOPROTEIN"/>
    <property type="match status" value="1"/>
</dbReference>
<keyword evidence="4" id="KW-1185">Reference proteome</keyword>